<feature type="region of interest" description="Disordered" evidence="4">
    <location>
        <begin position="365"/>
        <end position="394"/>
    </location>
</feature>
<evidence type="ECO:0000256" key="1">
    <source>
        <dbReference type="ARBA" id="ARBA00007692"/>
    </source>
</evidence>
<dbReference type="GO" id="GO:0003676">
    <property type="term" value="F:nucleic acid binding"/>
    <property type="evidence" value="ECO:0007669"/>
    <property type="project" value="InterPro"/>
</dbReference>
<dbReference type="InterPro" id="IPR038538">
    <property type="entry name" value="MTERF_sf"/>
</dbReference>
<keyword evidence="2" id="KW-0805">Transcription regulation</keyword>
<dbReference type="PANTHER" id="PTHR13068:SF219">
    <property type="entry name" value="MITOCHONDRIAL TRANSCRIPTION TERMINATION FACTOR FAMILY PROTEIN"/>
    <property type="match status" value="1"/>
</dbReference>
<dbReference type="Proteomes" id="UP000747110">
    <property type="component" value="Unassembled WGS sequence"/>
</dbReference>
<dbReference type="EMBL" id="BNCQ01000006">
    <property type="protein sequence ID" value="GIL99058.1"/>
    <property type="molecule type" value="Genomic_DNA"/>
</dbReference>
<dbReference type="Proteomes" id="UP000722791">
    <property type="component" value="Unassembled WGS sequence"/>
</dbReference>
<evidence type="ECO:0000313" key="7">
    <source>
        <dbReference type="Proteomes" id="UP000722791"/>
    </source>
</evidence>
<keyword evidence="2" id="KW-0806">Transcription termination</keyword>
<evidence type="ECO:0000313" key="6">
    <source>
        <dbReference type="EMBL" id="GIL99058.1"/>
    </source>
</evidence>
<evidence type="ECO:0000256" key="2">
    <source>
        <dbReference type="ARBA" id="ARBA00022472"/>
    </source>
</evidence>
<feature type="region of interest" description="Disordered" evidence="4">
    <location>
        <begin position="625"/>
        <end position="644"/>
    </location>
</feature>
<organism evidence="6 7">
    <name type="scientific">Volvox reticuliferus</name>
    <dbReference type="NCBI Taxonomy" id="1737510"/>
    <lineage>
        <taxon>Eukaryota</taxon>
        <taxon>Viridiplantae</taxon>
        <taxon>Chlorophyta</taxon>
        <taxon>core chlorophytes</taxon>
        <taxon>Chlorophyceae</taxon>
        <taxon>CS clade</taxon>
        <taxon>Chlamydomonadales</taxon>
        <taxon>Volvocaceae</taxon>
        <taxon>Volvox</taxon>
    </lineage>
</organism>
<keyword evidence="8" id="KW-1185">Reference proteome</keyword>
<dbReference type="InterPro" id="IPR003690">
    <property type="entry name" value="MTERF"/>
</dbReference>
<keyword evidence="2" id="KW-0804">Transcription</keyword>
<feature type="region of interest" description="Disordered" evidence="4">
    <location>
        <begin position="231"/>
        <end position="251"/>
    </location>
</feature>
<dbReference type="Gene3D" id="1.25.70.10">
    <property type="entry name" value="Transcription termination factor 3, mitochondrial"/>
    <property type="match status" value="1"/>
</dbReference>
<dbReference type="PANTHER" id="PTHR13068">
    <property type="entry name" value="CGI-12 PROTEIN-RELATED"/>
    <property type="match status" value="1"/>
</dbReference>
<dbReference type="OrthoDB" id="568494at2759"/>
<feature type="compositionally biased region" description="Polar residues" evidence="4">
    <location>
        <begin position="375"/>
        <end position="388"/>
    </location>
</feature>
<dbReference type="EMBL" id="BNCP01000004">
    <property type="protein sequence ID" value="GIL72569.1"/>
    <property type="molecule type" value="Genomic_DNA"/>
</dbReference>
<gene>
    <name evidence="5" type="ORF">Vretifemale_2901</name>
    <name evidence="6" type="ORF">Vretimale_4311</name>
</gene>
<evidence type="ECO:0000256" key="4">
    <source>
        <dbReference type="SAM" id="MobiDB-lite"/>
    </source>
</evidence>
<dbReference type="GO" id="GO:0006353">
    <property type="term" value="P:DNA-templated transcription termination"/>
    <property type="evidence" value="ECO:0007669"/>
    <property type="project" value="UniProtKB-KW"/>
</dbReference>
<protein>
    <submittedName>
        <fullName evidence="6">Uncharacterized protein</fullName>
    </submittedName>
</protein>
<dbReference type="AlphaFoldDB" id="A0A8J4G475"/>
<dbReference type="SMART" id="SM00733">
    <property type="entry name" value="Mterf"/>
    <property type="match status" value="5"/>
</dbReference>
<accession>A0A8J4G475</accession>
<name>A0A8J4G475_9CHLO</name>
<evidence type="ECO:0000313" key="8">
    <source>
        <dbReference type="Proteomes" id="UP000747110"/>
    </source>
</evidence>
<evidence type="ECO:0000256" key="3">
    <source>
        <dbReference type="ARBA" id="ARBA00022946"/>
    </source>
</evidence>
<comment type="similarity">
    <text evidence="1">Belongs to the mTERF family.</text>
</comment>
<proteinExistence type="inferred from homology"/>
<feature type="compositionally biased region" description="Polar residues" evidence="4">
    <location>
        <begin position="231"/>
        <end position="240"/>
    </location>
</feature>
<sequence length="800" mass="85977">MLLSPGQFCLRPLSCHPGLRRQRAPTYHFGANLKAKNDIITSKHSLFIPNIYLEGANKVNRQALQAVGRDDGPWDALALGAALRVPPPAARALAAALKNAEDLPRGATVDEISKRCVILQKELNLDPIQVARMVTLQPAFLACHTATIRSRAQRLAFVLSIGNTSPARDSGYEVTSGAASLARGIPSKAGQGGHAPPAISTTEKRANTVPVGAACPQLLRHLAVDTLAVAPSSNDNTSATGRDAGPAAQKDASITTQAALELIARQPALLEMPMDRLVTRCTDLAEMLDVAPYDTCHCLTRMRSEELARMLQASQLVIQESWLGLVTAVASLQQPGLYGPFPSAPAIYNGHGVLEASAYTPFSRGPGRKLHDKGSSVNTASVSTQTENYKPPRPALRNDQRIDVLLPVSAERAAQRMVLLCPQLLMLPPGWVQASALHLRSLLGLTPAGLRRLMVRSPRLLLLPKRHREDALQALVDELALRQSEDAARLVSQQPNLLKWTPDGLRGKLAEMAGALGLSHRGVARLCRNQPALLAMSSQSLALKLQWLQRMLRLADADAARRLVLRQPGVLSMSSSTMERKVRLLAYGLGLTNVFVAAAPGPPGASTSVAQAAAATNITASATGGTSKYMSHTDTTSPTALAPAAPRGHRRIVLQTVLRLVVAEPTLLTMRVDAMPRRIEQLAEALNATTLHEARAMVLECPRLLLVQRAMLHYRLQELAWGLDAPPWAVKRLVRARPRAFFLPLQELREALARAEATGSGQGVHRRKMQVAAALKALAADDGELLDVGLDQDGAPNQLA</sequence>
<comment type="caution">
    <text evidence="6">The sequence shown here is derived from an EMBL/GenBank/DDBJ whole genome shotgun (WGS) entry which is preliminary data.</text>
</comment>
<evidence type="ECO:0000313" key="5">
    <source>
        <dbReference type="EMBL" id="GIL72569.1"/>
    </source>
</evidence>
<keyword evidence="3" id="KW-0809">Transit peptide</keyword>
<reference evidence="6" key="1">
    <citation type="journal article" date="2021" name="Proc. Natl. Acad. Sci. U.S.A.">
        <title>Three genomes in the algal genus Volvox reveal the fate of a haploid sex-determining region after a transition to homothallism.</title>
        <authorList>
            <person name="Yamamoto K."/>
            <person name="Hamaji T."/>
            <person name="Kawai-Toyooka H."/>
            <person name="Matsuzaki R."/>
            <person name="Takahashi F."/>
            <person name="Nishimura Y."/>
            <person name="Kawachi M."/>
            <person name="Noguchi H."/>
            <person name="Minakuchi Y."/>
            <person name="Umen J.G."/>
            <person name="Toyoda A."/>
            <person name="Nozaki H."/>
        </authorList>
    </citation>
    <scope>NUCLEOTIDE SEQUENCE</scope>
    <source>
        <strain evidence="6">NIES-3785</strain>
        <strain evidence="5">NIES-3786</strain>
    </source>
</reference>